<dbReference type="AlphaFoldDB" id="A0A915KWA5"/>
<proteinExistence type="predicted"/>
<dbReference type="WBParaSite" id="nRc.2.0.1.t42758-RA">
    <property type="protein sequence ID" value="nRc.2.0.1.t42758-RA"/>
    <property type="gene ID" value="nRc.2.0.1.g42758"/>
</dbReference>
<evidence type="ECO:0000313" key="1">
    <source>
        <dbReference type="Proteomes" id="UP000887565"/>
    </source>
</evidence>
<sequence length="172" mass="19728">MQDLEKVTALIVKLTVQLRQIEEKEDFDAFSIKRSASKFGAVLGDAWRTQLRANCSSSMLGEQIFARRAEPRAPKTCSSSMLGVNFIASKKKRLSIQLDEARKLDDDLNNDWSIYFIKLHELSGHNAAVESNQFLKMIQYSIVENYGRMRSIGRSKRSQDADNYSRPFKWAE</sequence>
<name>A0A915KWA5_ROMCU</name>
<reference evidence="2" key="1">
    <citation type="submission" date="2022-11" db="UniProtKB">
        <authorList>
            <consortium name="WormBaseParasite"/>
        </authorList>
    </citation>
    <scope>IDENTIFICATION</scope>
</reference>
<protein>
    <submittedName>
        <fullName evidence="2">Uncharacterized protein</fullName>
    </submittedName>
</protein>
<dbReference type="Proteomes" id="UP000887565">
    <property type="component" value="Unplaced"/>
</dbReference>
<keyword evidence="1" id="KW-1185">Reference proteome</keyword>
<organism evidence="1 2">
    <name type="scientific">Romanomermis culicivorax</name>
    <name type="common">Nematode worm</name>
    <dbReference type="NCBI Taxonomy" id="13658"/>
    <lineage>
        <taxon>Eukaryota</taxon>
        <taxon>Metazoa</taxon>
        <taxon>Ecdysozoa</taxon>
        <taxon>Nematoda</taxon>
        <taxon>Enoplea</taxon>
        <taxon>Dorylaimia</taxon>
        <taxon>Mermithida</taxon>
        <taxon>Mermithoidea</taxon>
        <taxon>Mermithidae</taxon>
        <taxon>Romanomermis</taxon>
    </lineage>
</organism>
<accession>A0A915KWA5</accession>
<evidence type="ECO:0000313" key="2">
    <source>
        <dbReference type="WBParaSite" id="nRc.2.0.1.t42758-RA"/>
    </source>
</evidence>